<evidence type="ECO:0000313" key="2">
    <source>
        <dbReference type="Proteomes" id="UP000177169"/>
    </source>
</evidence>
<protein>
    <submittedName>
        <fullName evidence="1">Uncharacterized protein</fullName>
    </submittedName>
</protein>
<dbReference type="STRING" id="1802505.A3D01_02865"/>
<reference evidence="1 2" key="1">
    <citation type="journal article" date="2016" name="Nat. Commun.">
        <title>Thousands of microbial genomes shed light on interconnected biogeochemical processes in an aquifer system.</title>
        <authorList>
            <person name="Anantharaman K."/>
            <person name="Brown C.T."/>
            <person name="Hug L.A."/>
            <person name="Sharon I."/>
            <person name="Castelle C.J."/>
            <person name="Probst A.J."/>
            <person name="Thomas B.C."/>
            <person name="Singh A."/>
            <person name="Wilkins M.J."/>
            <person name="Karaoz U."/>
            <person name="Brodie E.L."/>
            <person name="Williams K.H."/>
            <person name="Hubbard S.S."/>
            <person name="Banfield J.F."/>
        </authorList>
    </citation>
    <scope>NUCLEOTIDE SEQUENCE [LARGE SCALE GENOMIC DNA]</scope>
</reference>
<dbReference type="AlphaFoldDB" id="A0A1F7YXU7"/>
<sequence length="156" mass="16884">MNSKEAKTGQGVDIIKSTVLTPALVESILEIPNLGKVVSLINVGSGDAISVRDVIEALAEKRHFIENLALVDADTKIFPDLVETATSEPPHSLNTQVLESGDRDVIAAFLERFEGQYDIAITKLVLQQIPTVAEASYLMYSAYGALKPTGELLLKF</sequence>
<gene>
    <name evidence="1" type="ORF">A3D01_02865</name>
</gene>
<comment type="caution">
    <text evidence="1">The sequence shown here is derived from an EMBL/GenBank/DDBJ whole genome shotgun (WGS) entry which is preliminary data.</text>
</comment>
<organism evidence="1 2">
    <name type="scientific">Candidatus Woesebacteria bacterium RIFCSPHIGHO2_02_FULL_39_13</name>
    <dbReference type="NCBI Taxonomy" id="1802505"/>
    <lineage>
        <taxon>Bacteria</taxon>
        <taxon>Candidatus Woeseibacteriota</taxon>
    </lineage>
</organism>
<dbReference type="EMBL" id="MGGR01000036">
    <property type="protein sequence ID" value="OGM32040.1"/>
    <property type="molecule type" value="Genomic_DNA"/>
</dbReference>
<accession>A0A1F7YXU7</accession>
<dbReference type="Proteomes" id="UP000177169">
    <property type="component" value="Unassembled WGS sequence"/>
</dbReference>
<evidence type="ECO:0000313" key="1">
    <source>
        <dbReference type="EMBL" id="OGM32040.1"/>
    </source>
</evidence>
<name>A0A1F7YXU7_9BACT</name>
<proteinExistence type="predicted"/>